<comment type="caution">
    <text evidence="4">The sequence shown here is derived from an EMBL/GenBank/DDBJ whole genome shotgun (WGS) entry which is preliminary data.</text>
</comment>
<dbReference type="EMBL" id="WIXP02000017">
    <property type="protein sequence ID" value="KAF6197531.1"/>
    <property type="molecule type" value="Genomic_DNA"/>
</dbReference>
<protein>
    <recommendedName>
        <fullName evidence="3">C2H2-type domain-containing protein</fullName>
    </recommendedName>
</protein>
<keyword evidence="5" id="KW-1185">Reference proteome</keyword>
<dbReference type="Proteomes" id="UP000466442">
    <property type="component" value="Unassembled WGS sequence"/>
</dbReference>
<evidence type="ECO:0000256" key="1">
    <source>
        <dbReference type="PROSITE-ProRule" id="PRU00042"/>
    </source>
</evidence>
<feature type="domain" description="C2H2-type" evidence="3">
    <location>
        <begin position="211"/>
        <end position="238"/>
    </location>
</feature>
<feature type="region of interest" description="Disordered" evidence="2">
    <location>
        <begin position="144"/>
        <end position="165"/>
    </location>
</feature>
<feature type="region of interest" description="Disordered" evidence="2">
    <location>
        <begin position="83"/>
        <end position="109"/>
    </location>
</feature>
<dbReference type="SMART" id="SM00355">
    <property type="entry name" value="ZnF_C2H2"/>
    <property type="match status" value="2"/>
</dbReference>
<feature type="compositionally biased region" description="Polar residues" evidence="2">
    <location>
        <begin position="233"/>
        <end position="252"/>
    </location>
</feature>
<gene>
    <name evidence="4" type="ORF">GE061_008495</name>
</gene>
<dbReference type="InterPro" id="IPR036236">
    <property type="entry name" value="Znf_C2H2_sf"/>
</dbReference>
<evidence type="ECO:0000313" key="4">
    <source>
        <dbReference type="EMBL" id="KAF6197531.1"/>
    </source>
</evidence>
<sequence length="277" mass="31766">MEVRELWRLGSWKDNRNRRVSPSPSFSTYSLSKGKMEAEEVIIKMEEDDQMIENFIEGFDEYGEGIEIMTEEVQSYKEQVYDEGADDGNGELEEDQYEGDENQESDDNGVAISYNEESSSGAERDSDSDVEDVVYLYEDGHALSEQEVTTSSPSKKMTASRRKAKPTDIFPSVKVETKRGVNLSCTECEFVGKTKQILERHMVKHSGVKHLECDKCDYRTGYASSLKRHQQTHTRAQTEASRTSQSKNTTTRYTKTYQYSEHGEENHLSLIIYVIYI</sequence>
<keyword evidence="1" id="KW-0479">Metal-binding</keyword>
<feature type="region of interest" description="Disordered" evidence="2">
    <location>
        <begin position="228"/>
        <end position="252"/>
    </location>
</feature>
<keyword evidence="1" id="KW-0863">Zinc-finger</keyword>
<organism evidence="4 5">
    <name type="scientific">Apolygus lucorum</name>
    <name type="common">Small green plant bug</name>
    <name type="synonym">Lygocoris lucorum</name>
    <dbReference type="NCBI Taxonomy" id="248454"/>
    <lineage>
        <taxon>Eukaryota</taxon>
        <taxon>Metazoa</taxon>
        <taxon>Ecdysozoa</taxon>
        <taxon>Arthropoda</taxon>
        <taxon>Hexapoda</taxon>
        <taxon>Insecta</taxon>
        <taxon>Pterygota</taxon>
        <taxon>Neoptera</taxon>
        <taxon>Paraneoptera</taxon>
        <taxon>Hemiptera</taxon>
        <taxon>Heteroptera</taxon>
        <taxon>Panheteroptera</taxon>
        <taxon>Cimicomorpha</taxon>
        <taxon>Miridae</taxon>
        <taxon>Mirini</taxon>
        <taxon>Apolygus</taxon>
    </lineage>
</organism>
<feature type="compositionally biased region" description="Acidic residues" evidence="2">
    <location>
        <begin position="83"/>
        <end position="107"/>
    </location>
</feature>
<proteinExistence type="predicted"/>
<dbReference type="SUPFAM" id="SSF57667">
    <property type="entry name" value="beta-beta-alpha zinc fingers"/>
    <property type="match status" value="1"/>
</dbReference>
<dbReference type="InterPro" id="IPR013087">
    <property type="entry name" value="Znf_C2H2_type"/>
</dbReference>
<name>A0A8S9WMS9_APOLU</name>
<evidence type="ECO:0000256" key="2">
    <source>
        <dbReference type="SAM" id="MobiDB-lite"/>
    </source>
</evidence>
<dbReference type="GO" id="GO:0008270">
    <property type="term" value="F:zinc ion binding"/>
    <property type="evidence" value="ECO:0007669"/>
    <property type="project" value="UniProtKB-KW"/>
</dbReference>
<dbReference type="PROSITE" id="PS50157">
    <property type="entry name" value="ZINC_FINGER_C2H2_2"/>
    <property type="match status" value="1"/>
</dbReference>
<accession>A0A8S9WMS9</accession>
<dbReference type="AlphaFoldDB" id="A0A8S9WMS9"/>
<keyword evidence="1" id="KW-0862">Zinc</keyword>
<dbReference type="Gene3D" id="3.30.160.60">
    <property type="entry name" value="Classic Zinc Finger"/>
    <property type="match status" value="1"/>
</dbReference>
<feature type="compositionally biased region" description="Polar residues" evidence="2">
    <location>
        <begin position="146"/>
        <end position="157"/>
    </location>
</feature>
<reference evidence="4" key="1">
    <citation type="journal article" date="2021" name="Mol. Ecol. Resour.">
        <title>Apolygus lucorum genome provides insights into omnivorousness and mesophyll feeding.</title>
        <authorList>
            <person name="Liu Y."/>
            <person name="Liu H."/>
            <person name="Wang H."/>
            <person name="Huang T."/>
            <person name="Liu B."/>
            <person name="Yang B."/>
            <person name="Yin L."/>
            <person name="Li B."/>
            <person name="Zhang Y."/>
            <person name="Zhang S."/>
            <person name="Jiang F."/>
            <person name="Zhang X."/>
            <person name="Ren Y."/>
            <person name="Wang B."/>
            <person name="Wang S."/>
            <person name="Lu Y."/>
            <person name="Wu K."/>
            <person name="Fan W."/>
            <person name="Wang G."/>
        </authorList>
    </citation>
    <scope>NUCLEOTIDE SEQUENCE</scope>
    <source>
        <strain evidence="4">12Hb</strain>
    </source>
</reference>
<dbReference type="OrthoDB" id="3561125at2759"/>
<evidence type="ECO:0000259" key="3">
    <source>
        <dbReference type="PROSITE" id="PS50157"/>
    </source>
</evidence>
<evidence type="ECO:0000313" key="5">
    <source>
        <dbReference type="Proteomes" id="UP000466442"/>
    </source>
</evidence>